<proteinExistence type="predicted"/>
<dbReference type="PATRIC" id="fig|889306.3.peg.1816"/>
<sequence length="401" mass="45925">MAFVDTSNVNLDNEHVAERMKEYDTVMTSTHASTPITPQYDPWEAYEDIKQFGNLTLSNIELTTTTLCNMRCAHCAVGYTLSPKDPQALPLELILKRLDGIEQLRSLSITGGEPMMSRKSVEQYVAPLLKYAHDRGIRTQINSNLTVDLDRYDPIIPYLDVLHISHNWGTVDEFIDTGFAMMERKPSREQRQRLFDRMIDNSRALSDAGVMVSAETMLNKKTLPYIEHIHREIVEDMKCARHEIHPMYPSDFASSLKTLSLVETRQAISHLLDIRDPDIWMLFGTIPFYACDMNEENQELLKRLYSTKNVTVRNDPDGRSRLNINIFSGEVIVTDFGDTPPLGNIQTDDLQQSFDRWIESKQAKSMNCHCSAVQCLGPNLLVKDMYYKDADFTTRKAVISR</sequence>
<dbReference type="NCBIfam" id="TIGR04478">
    <property type="entry name" value="rSAM_YfkAB"/>
    <property type="match status" value="1"/>
</dbReference>
<keyword evidence="8" id="KW-1185">Reference proteome</keyword>
<evidence type="ECO:0000256" key="4">
    <source>
        <dbReference type="ARBA" id="ARBA00023004"/>
    </source>
</evidence>
<accession>A0A0C2RA85</accession>
<keyword evidence="3" id="KW-0479">Metal-binding</keyword>
<dbReference type="PANTHER" id="PTHR42836:SF2">
    <property type="entry name" value="PROTEIN YFKA-RELATED"/>
    <property type="match status" value="1"/>
</dbReference>
<dbReference type="GO" id="GO:0051539">
    <property type="term" value="F:4 iron, 4 sulfur cluster binding"/>
    <property type="evidence" value="ECO:0007669"/>
    <property type="project" value="UniProtKB-KW"/>
</dbReference>
<comment type="caution">
    <text evidence="7">The sequence shown here is derived from an EMBL/GenBank/DDBJ whole genome shotgun (WGS) entry which is preliminary data.</text>
</comment>
<evidence type="ECO:0000256" key="1">
    <source>
        <dbReference type="ARBA" id="ARBA00022485"/>
    </source>
</evidence>
<feature type="domain" description="Radical SAM core" evidence="6">
    <location>
        <begin position="52"/>
        <end position="278"/>
    </location>
</feature>
<dbReference type="Gene3D" id="3.20.20.70">
    <property type="entry name" value="Aldolase class I"/>
    <property type="match status" value="1"/>
</dbReference>
<dbReference type="EMBL" id="JXRP01000014">
    <property type="protein sequence ID" value="KIL47230.1"/>
    <property type="molecule type" value="Genomic_DNA"/>
</dbReference>
<keyword evidence="1" id="KW-0004">4Fe-4S</keyword>
<dbReference type="GO" id="GO:0046872">
    <property type="term" value="F:metal ion binding"/>
    <property type="evidence" value="ECO:0007669"/>
    <property type="project" value="UniProtKB-KW"/>
</dbReference>
<dbReference type="PROSITE" id="PS51918">
    <property type="entry name" value="RADICAL_SAM"/>
    <property type="match status" value="1"/>
</dbReference>
<protein>
    <recommendedName>
        <fullName evidence="6">Radical SAM core domain-containing protein</fullName>
    </recommendedName>
</protein>
<dbReference type="STRING" id="889306.KP78_18030"/>
<evidence type="ECO:0000256" key="2">
    <source>
        <dbReference type="ARBA" id="ARBA00022691"/>
    </source>
</evidence>
<dbReference type="Pfam" id="PF08756">
    <property type="entry name" value="YfkB"/>
    <property type="match status" value="1"/>
</dbReference>
<dbReference type="InterPro" id="IPR058240">
    <property type="entry name" value="rSAM_sf"/>
</dbReference>
<gene>
    <name evidence="7" type="ORF">KP78_18030</name>
</gene>
<organism evidence="7 8">
    <name type="scientific">Jeotgalibacillus soli</name>
    <dbReference type="NCBI Taxonomy" id="889306"/>
    <lineage>
        <taxon>Bacteria</taxon>
        <taxon>Bacillati</taxon>
        <taxon>Bacillota</taxon>
        <taxon>Bacilli</taxon>
        <taxon>Bacillales</taxon>
        <taxon>Caryophanaceae</taxon>
        <taxon>Jeotgalibacillus</taxon>
    </lineage>
</organism>
<dbReference type="SUPFAM" id="SSF102114">
    <property type="entry name" value="Radical SAM enzymes"/>
    <property type="match status" value="1"/>
</dbReference>
<dbReference type="SFLD" id="SFLDG01097">
    <property type="entry name" value="Uncharacterised_Radical_SAM_Su"/>
    <property type="match status" value="1"/>
</dbReference>
<dbReference type="SFLD" id="SFLDG01067">
    <property type="entry name" value="SPASM/twitch_domain_containing"/>
    <property type="match status" value="1"/>
</dbReference>
<evidence type="ECO:0000256" key="5">
    <source>
        <dbReference type="ARBA" id="ARBA00023014"/>
    </source>
</evidence>
<evidence type="ECO:0000313" key="7">
    <source>
        <dbReference type="EMBL" id="KIL47230.1"/>
    </source>
</evidence>
<dbReference type="PANTHER" id="PTHR42836">
    <property type="entry name" value="7-CARBOXY-7-DEAZAGUANINE SYNTHASE"/>
    <property type="match status" value="1"/>
</dbReference>
<dbReference type="GO" id="GO:0003824">
    <property type="term" value="F:catalytic activity"/>
    <property type="evidence" value="ECO:0007669"/>
    <property type="project" value="InterPro"/>
</dbReference>
<evidence type="ECO:0000256" key="3">
    <source>
        <dbReference type="ARBA" id="ARBA00022723"/>
    </source>
</evidence>
<evidence type="ECO:0000313" key="8">
    <source>
        <dbReference type="Proteomes" id="UP000031938"/>
    </source>
</evidence>
<dbReference type="Proteomes" id="UP000031938">
    <property type="component" value="Unassembled WGS sequence"/>
</dbReference>
<dbReference type="CDD" id="cd01335">
    <property type="entry name" value="Radical_SAM"/>
    <property type="match status" value="1"/>
</dbReference>
<keyword evidence="2" id="KW-0949">S-adenosyl-L-methionine</keyword>
<dbReference type="AlphaFoldDB" id="A0A0C2RA85"/>
<keyword evidence="5" id="KW-0411">Iron-sulfur</keyword>
<dbReference type="SFLD" id="SFLDS00029">
    <property type="entry name" value="Radical_SAM"/>
    <property type="match status" value="1"/>
</dbReference>
<name>A0A0C2RA85_9BACL</name>
<dbReference type="InterPro" id="IPR013785">
    <property type="entry name" value="Aldolase_TIM"/>
</dbReference>
<dbReference type="InterPro" id="IPR031004">
    <property type="entry name" value="rSAM_YfkAB"/>
</dbReference>
<dbReference type="InterPro" id="IPR014866">
    <property type="entry name" value="YfkB"/>
</dbReference>
<reference evidence="7 8" key="1">
    <citation type="submission" date="2015-01" db="EMBL/GenBank/DDBJ databases">
        <title>Genome sequencing of Jeotgalibacillus soli.</title>
        <authorList>
            <person name="Goh K.M."/>
            <person name="Chan K.-G."/>
            <person name="Yaakop A.S."/>
            <person name="Ee R."/>
            <person name="Gan H.M."/>
            <person name="Chan C.S."/>
        </authorList>
    </citation>
    <scope>NUCLEOTIDE SEQUENCE [LARGE SCALE GENOMIC DNA]</scope>
    <source>
        <strain evidence="7 8">P9</strain>
    </source>
</reference>
<dbReference type="Pfam" id="PF04055">
    <property type="entry name" value="Radical_SAM"/>
    <property type="match status" value="1"/>
</dbReference>
<keyword evidence="4" id="KW-0408">Iron</keyword>
<evidence type="ECO:0000259" key="6">
    <source>
        <dbReference type="PROSITE" id="PS51918"/>
    </source>
</evidence>
<dbReference type="InterPro" id="IPR007197">
    <property type="entry name" value="rSAM"/>
</dbReference>